<keyword evidence="5" id="KW-1133">Transmembrane helix</keyword>
<dbReference type="Gene3D" id="1.10.760.10">
    <property type="entry name" value="Cytochrome c-like domain"/>
    <property type="match status" value="1"/>
</dbReference>
<dbReference type="EMBL" id="BMXI01000011">
    <property type="protein sequence ID" value="GHC58431.1"/>
    <property type="molecule type" value="Genomic_DNA"/>
</dbReference>
<gene>
    <name evidence="7" type="ORF">GCM10007100_26780</name>
</gene>
<dbReference type="GO" id="GO:0009055">
    <property type="term" value="F:electron transfer activity"/>
    <property type="evidence" value="ECO:0007669"/>
    <property type="project" value="InterPro"/>
</dbReference>
<sequence>MSEQDPNARLRPDLDEEMNVAETHAVFEGATAATIRERRLHENGMEPVPLWLFLCAGISLLVGGAVLGKGGALFNYGQDSMWANEWTEDTSGGPEEITEGEVLPFFVKQGAKTYGKCAGCHGADGKGDGANYPPLAGSEWVTGENTEALGMIILNGLSGPIEVAGKTWNSVMPAQGPISAKDLAPLMTYLRNGLNDVGDVVTVEMAQKAVDAYEARGPGKTVTAAELQGGHMNLLSGEAMDPTTIIDFETYQPVGNAGGN</sequence>
<accession>A0A918TQ66</accession>
<proteinExistence type="predicted"/>
<evidence type="ECO:0000313" key="7">
    <source>
        <dbReference type="EMBL" id="GHC58431.1"/>
    </source>
</evidence>
<dbReference type="GO" id="GO:0046872">
    <property type="term" value="F:metal ion binding"/>
    <property type="evidence" value="ECO:0007669"/>
    <property type="project" value="UniProtKB-KW"/>
</dbReference>
<keyword evidence="5" id="KW-0812">Transmembrane</keyword>
<keyword evidence="8" id="KW-1185">Reference proteome</keyword>
<organism evidence="7 8">
    <name type="scientific">Roseibacillus persicicus</name>
    <dbReference type="NCBI Taxonomy" id="454148"/>
    <lineage>
        <taxon>Bacteria</taxon>
        <taxon>Pseudomonadati</taxon>
        <taxon>Verrucomicrobiota</taxon>
        <taxon>Verrucomicrobiia</taxon>
        <taxon>Verrucomicrobiales</taxon>
        <taxon>Verrucomicrobiaceae</taxon>
        <taxon>Roseibacillus</taxon>
    </lineage>
</organism>
<evidence type="ECO:0000256" key="4">
    <source>
        <dbReference type="PROSITE-ProRule" id="PRU00433"/>
    </source>
</evidence>
<reference evidence="7" key="2">
    <citation type="submission" date="2020-09" db="EMBL/GenBank/DDBJ databases">
        <authorList>
            <person name="Sun Q."/>
            <person name="Kim S."/>
        </authorList>
    </citation>
    <scope>NUCLEOTIDE SEQUENCE</scope>
    <source>
        <strain evidence="7">KCTC 12988</strain>
    </source>
</reference>
<evidence type="ECO:0000256" key="2">
    <source>
        <dbReference type="ARBA" id="ARBA00022723"/>
    </source>
</evidence>
<dbReference type="InterPro" id="IPR009056">
    <property type="entry name" value="Cyt_c-like_dom"/>
</dbReference>
<dbReference type="PROSITE" id="PS51007">
    <property type="entry name" value="CYTC"/>
    <property type="match status" value="1"/>
</dbReference>
<dbReference type="RefSeq" id="WP_189570732.1">
    <property type="nucleotide sequence ID" value="NZ_BMXI01000011.1"/>
</dbReference>
<evidence type="ECO:0000259" key="6">
    <source>
        <dbReference type="PROSITE" id="PS51007"/>
    </source>
</evidence>
<dbReference type="Pfam" id="PF00034">
    <property type="entry name" value="Cytochrom_C"/>
    <property type="match status" value="1"/>
</dbReference>
<dbReference type="SUPFAM" id="SSF46626">
    <property type="entry name" value="Cytochrome c"/>
    <property type="match status" value="1"/>
</dbReference>
<dbReference type="InterPro" id="IPR036909">
    <property type="entry name" value="Cyt_c-like_dom_sf"/>
</dbReference>
<keyword evidence="5" id="KW-0472">Membrane</keyword>
<comment type="caution">
    <text evidence="7">The sequence shown here is derived from an EMBL/GenBank/DDBJ whole genome shotgun (WGS) entry which is preliminary data.</text>
</comment>
<dbReference type="Proteomes" id="UP000644507">
    <property type="component" value="Unassembled WGS sequence"/>
</dbReference>
<dbReference type="PANTHER" id="PTHR35008:SF8">
    <property type="entry name" value="ALCOHOL DEHYDROGENASE CYTOCHROME C SUBUNIT"/>
    <property type="match status" value="1"/>
</dbReference>
<evidence type="ECO:0000313" key="8">
    <source>
        <dbReference type="Proteomes" id="UP000644507"/>
    </source>
</evidence>
<feature type="domain" description="Cytochrome c" evidence="6">
    <location>
        <begin position="105"/>
        <end position="194"/>
    </location>
</feature>
<feature type="transmembrane region" description="Helical" evidence="5">
    <location>
        <begin position="48"/>
        <end position="68"/>
    </location>
</feature>
<evidence type="ECO:0000256" key="1">
    <source>
        <dbReference type="ARBA" id="ARBA00022617"/>
    </source>
</evidence>
<keyword evidence="2 4" id="KW-0479">Metal-binding</keyword>
<dbReference type="InterPro" id="IPR051459">
    <property type="entry name" value="Cytochrome_c-type_DH"/>
</dbReference>
<dbReference type="AlphaFoldDB" id="A0A918TQ66"/>
<keyword evidence="1 4" id="KW-0349">Heme</keyword>
<dbReference type="PANTHER" id="PTHR35008">
    <property type="entry name" value="BLL4482 PROTEIN-RELATED"/>
    <property type="match status" value="1"/>
</dbReference>
<dbReference type="GO" id="GO:0020037">
    <property type="term" value="F:heme binding"/>
    <property type="evidence" value="ECO:0007669"/>
    <property type="project" value="InterPro"/>
</dbReference>
<evidence type="ECO:0000256" key="3">
    <source>
        <dbReference type="ARBA" id="ARBA00023004"/>
    </source>
</evidence>
<protein>
    <recommendedName>
        <fullName evidence="6">Cytochrome c domain-containing protein</fullName>
    </recommendedName>
</protein>
<evidence type="ECO:0000256" key="5">
    <source>
        <dbReference type="SAM" id="Phobius"/>
    </source>
</evidence>
<name>A0A918TQ66_9BACT</name>
<reference evidence="7" key="1">
    <citation type="journal article" date="2014" name="Int. J. Syst. Evol. Microbiol.">
        <title>Complete genome sequence of Corynebacterium casei LMG S-19264T (=DSM 44701T), isolated from a smear-ripened cheese.</title>
        <authorList>
            <consortium name="US DOE Joint Genome Institute (JGI-PGF)"/>
            <person name="Walter F."/>
            <person name="Albersmeier A."/>
            <person name="Kalinowski J."/>
            <person name="Ruckert C."/>
        </authorList>
    </citation>
    <scope>NUCLEOTIDE SEQUENCE</scope>
    <source>
        <strain evidence="7">KCTC 12988</strain>
    </source>
</reference>
<keyword evidence="3 4" id="KW-0408">Iron</keyword>